<name>A0ABT1D0Y4_9PROT</name>
<comment type="similarity">
    <text evidence="1">Belongs to the AHA1 family.</text>
</comment>
<dbReference type="InterPro" id="IPR023393">
    <property type="entry name" value="START-like_dom_sf"/>
</dbReference>
<sequence>MTTIIDITPEEERELVLGRILAAPRALLWRCWTEPALLKRWFCPAPWQVTEAEMEVRTGGRSRITMRGPNGEGGPMEGLYLEVVPGERLVFTDAFTAAWKPSAKPFMVATVTFEDAGAGTRYIARCGHWSVEDRQRHETMGFHEGWGKVAEQLEATAHSLQE</sequence>
<evidence type="ECO:0000256" key="1">
    <source>
        <dbReference type="ARBA" id="ARBA00006817"/>
    </source>
</evidence>
<accession>A0ABT1D0Y4</accession>
<evidence type="ECO:0000313" key="4">
    <source>
        <dbReference type="Proteomes" id="UP001523392"/>
    </source>
</evidence>
<proteinExistence type="inferred from homology"/>
<organism evidence="3 4">
    <name type="scientific">Siccirubricoccus soli</name>
    <dbReference type="NCBI Taxonomy" id="2899147"/>
    <lineage>
        <taxon>Bacteria</taxon>
        <taxon>Pseudomonadati</taxon>
        <taxon>Pseudomonadota</taxon>
        <taxon>Alphaproteobacteria</taxon>
        <taxon>Acetobacterales</taxon>
        <taxon>Roseomonadaceae</taxon>
        <taxon>Siccirubricoccus</taxon>
    </lineage>
</organism>
<dbReference type="RefSeq" id="WP_252952158.1">
    <property type="nucleotide sequence ID" value="NZ_JAFIRR010000028.1"/>
</dbReference>
<evidence type="ECO:0000313" key="3">
    <source>
        <dbReference type="EMBL" id="MCO6415563.1"/>
    </source>
</evidence>
<evidence type="ECO:0000259" key="2">
    <source>
        <dbReference type="Pfam" id="PF08327"/>
    </source>
</evidence>
<dbReference type="CDD" id="cd08896">
    <property type="entry name" value="SRPBCC_CalC_Aha1-like_3"/>
    <property type="match status" value="1"/>
</dbReference>
<dbReference type="EMBL" id="JAFIRR010000028">
    <property type="protein sequence ID" value="MCO6415563.1"/>
    <property type="molecule type" value="Genomic_DNA"/>
</dbReference>
<dbReference type="Pfam" id="PF08327">
    <property type="entry name" value="AHSA1"/>
    <property type="match status" value="1"/>
</dbReference>
<gene>
    <name evidence="3" type="ORF">JYK14_05145</name>
</gene>
<dbReference type="InterPro" id="IPR013538">
    <property type="entry name" value="ASHA1/2-like_C"/>
</dbReference>
<dbReference type="SUPFAM" id="SSF55961">
    <property type="entry name" value="Bet v1-like"/>
    <property type="match status" value="1"/>
</dbReference>
<dbReference type="Gene3D" id="3.30.530.20">
    <property type="match status" value="1"/>
</dbReference>
<keyword evidence="4" id="KW-1185">Reference proteome</keyword>
<protein>
    <submittedName>
        <fullName evidence="3">SRPBCC family protein</fullName>
    </submittedName>
</protein>
<comment type="caution">
    <text evidence="3">The sequence shown here is derived from an EMBL/GenBank/DDBJ whole genome shotgun (WGS) entry which is preliminary data.</text>
</comment>
<reference evidence="3 4" key="1">
    <citation type="submission" date="2021-12" db="EMBL/GenBank/DDBJ databases">
        <title>Siccirubricoccus leaddurans sp. nov., a high concentration Zn2+ tolerance bacterium.</title>
        <authorList>
            <person name="Cao Y."/>
        </authorList>
    </citation>
    <scope>NUCLEOTIDE SEQUENCE [LARGE SCALE GENOMIC DNA]</scope>
    <source>
        <strain evidence="3 4">KC 17139</strain>
    </source>
</reference>
<feature type="domain" description="Activator of Hsp90 ATPase homologue 1/2-like C-terminal" evidence="2">
    <location>
        <begin position="23"/>
        <end position="156"/>
    </location>
</feature>
<dbReference type="Proteomes" id="UP001523392">
    <property type="component" value="Unassembled WGS sequence"/>
</dbReference>